<gene>
    <name evidence="2" type="ORF">ACFY35_32715</name>
</gene>
<protein>
    <submittedName>
        <fullName evidence="2">ATP-binding protein</fullName>
    </submittedName>
</protein>
<dbReference type="PANTHER" id="PTHR47691">
    <property type="entry name" value="REGULATOR-RELATED"/>
    <property type="match status" value="1"/>
</dbReference>
<dbReference type="InterPro" id="IPR036388">
    <property type="entry name" value="WH-like_DNA-bd_sf"/>
</dbReference>
<dbReference type="EMBL" id="JBIAZU010000006">
    <property type="protein sequence ID" value="MFF5294224.1"/>
    <property type="molecule type" value="Genomic_DNA"/>
</dbReference>
<dbReference type="InterPro" id="IPR016032">
    <property type="entry name" value="Sig_transdc_resp-reg_C-effctor"/>
</dbReference>
<dbReference type="InterPro" id="IPR011990">
    <property type="entry name" value="TPR-like_helical_dom_sf"/>
</dbReference>
<dbReference type="Pfam" id="PF13401">
    <property type="entry name" value="AAA_22"/>
    <property type="match status" value="1"/>
</dbReference>
<dbReference type="GO" id="GO:0005524">
    <property type="term" value="F:ATP binding"/>
    <property type="evidence" value="ECO:0007669"/>
    <property type="project" value="UniProtKB-KW"/>
</dbReference>
<keyword evidence="2" id="KW-0547">Nucleotide-binding</keyword>
<sequence length="759" mass="82357">MDRVGERATLKRLLTGARLVTVTGVGGVGKTRTVLRVAAEVRRAFADGAWLVDLSPLAQAGLVAEAVADALGLRDQSTRPQIEMLAEYLEPRRLLLVLDNCEHLAEACAQLVDTLLRAAPGLQVLATSRQPLVVQGEHVFPLLPLPVPPAGSGRPVGDPERDAAAVLFAERARAASPSFALTENNHAAVVRLCRDLDGIPLAIELAAVRTRALPVQQIADLLEGRLADRFALLSGGGAVTGRHESLRTAIDWSHGLCTRAESLLWARISVFAGAFDLAAAEEVCADDRLEAGSVVQLVAGLVDKSILLCEENPAGARYRLLDTIREYGLELLSRIGEEQRLRRRHRDFYLRLAQRFDTQWCGPDQVDWYQRLRRDHANLRAALEFSLADPAEHQAGLELAAALLYFWVACGHHREGRHYLDRVLALDLQPGRALTKALWVRAWVCAMQGDMAAARERLEQCRPHARAQDDTAAAGWIAYVDSAIAVFQGDPVRALPLTEESAALHRAGDDPGCGLLVALSSQCIALAFAGEFDREITVIEQTWALCDERRERWMRSYIDYMRALAEMGRGNAGAAVSYARDALRFKRQLGDSSGSAMAVDVLATAAAALGEAERAARLLGIAHRVWETVGLPQLGSPDLVAARAAVEKQARQTTGDRAFDDAYADGLGLDLEAGIDYALDEPGRAAPAGPAAGNWAPLTRREREVAALVAAGLTNPQIADRLVIGRRTANTHVEHILTKLDFSSRAQIAAWVATQEREA</sequence>
<dbReference type="PRINTS" id="PR00364">
    <property type="entry name" value="DISEASERSIST"/>
</dbReference>
<organism evidence="2 3">
    <name type="scientific">Paractinoplanes globisporus</name>
    <dbReference type="NCBI Taxonomy" id="113565"/>
    <lineage>
        <taxon>Bacteria</taxon>
        <taxon>Bacillati</taxon>
        <taxon>Actinomycetota</taxon>
        <taxon>Actinomycetes</taxon>
        <taxon>Micromonosporales</taxon>
        <taxon>Micromonosporaceae</taxon>
        <taxon>Paractinoplanes</taxon>
    </lineage>
</organism>
<dbReference type="Proteomes" id="UP001602245">
    <property type="component" value="Unassembled WGS sequence"/>
</dbReference>
<dbReference type="InterPro" id="IPR049945">
    <property type="entry name" value="AAA_22"/>
</dbReference>
<accession>A0ABW6WNN3</accession>
<dbReference type="InterPro" id="IPR000792">
    <property type="entry name" value="Tscrpt_reg_LuxR_C"/>
</dbReference>
<dbReference type="InterPro" id="IPR027417">
    <property type="entry name" value="P-loop_NTPase"/>
</dbReference>
<dbReference type="SUPFAM" id="SSF48452">
    <property type="entry name" value="TPR-like"/>
    <property type="match status" value="1"/>
</dbReference>
<keyword evidence="3" id="KW-1185">Reference proteome</keyword>
<dbReference type="PRINTS" id="PR00038">
    <property type="entry name" value="HTHLUXR"/>
</dbReference>
<name>A0ABW6WNN3_9ACTN</name>
<comment type="caution">
    <text evidence="2">The sequence shown here is derived from an EMBL/GenBank/DDBJ whole genome shotgun (WGS) entry which is preliminary data.</text>
</comment>
<evidence type="ECO:0000313" key="3">
    <source>
        <dbReference type="Proteomes" id="UP001602245"/>
    </source>
</evidence>
<keyword evidence="2" id="KW-0067">ATP-binding</keyword>
<evidence type="ECO:0000313" key="2">
    <source>
        <dbReference type="EMBL" id="MFF5294224.1"/>
    </source>
</evidence>
<dbReference type="SUPFAM" id="SSF46894">
    <property type="entry name" value="C-terminal effector domain of the bipartite response regulators"/>
    <property type="match status" value="1"/>
</dbReference>
<dbReference type="Gene3D" id="3.40.50.300">
    <property type="entry name" value="P-loop containing nucleotide triphosphate hydrolases"/>
    <property type="match status" value="1"/>
</dbReference>
<dbReference type="Gene3D" id="1.10.10.10">
    <property type="entry name" value="Winged helix-like DNA-binding domain superfamily/Winged helix DNA-binding domain"/>
    <property type="match status" value="1"/>
</dbReference>
<dbReference type="SUPFAM" id="SSF52540">
    <property type="entry name" value="P-loop containing nucleoside triphosphate hydrolases"/>
    <property type="match status" value="1"/>
</dbReference>
<dbReference type="Pfam" id="PF00196">
    <property type="entry name" value="GerE"/>
    <property type="match status" value="1"/>
</dbReference>
<dbReference type="PROSITE" id="PS50043">
    <property type="entry name" value="HTH_LUXR_2"/>
    <property type="match status" value="1"/>
</dbReference>
<dbReference type="PANTHER" id="PTHR47691:SF3">
    <property type="entry name" value="HTH-TYPE TRANSCRIPTIONAL REGULATOR RV0890C-RELATED"/>
    <property type="match status" value="1"/>
</dbReference>
<dbReference type="CDD" id="cd06170">
    <property type="entry name" value="LuxR_C_like"/>
    <property type="match status" value="1"/>
</dbReference>
<proteinExistence type="predicted"/>
<evidence type="ECO:0000259" key="1">
    <source>
        <dbReference type="PROSITE" id="PS50043"/>
    </source>
</evidence>
<dbReference type="RefSeq" id="WP_020514967.1">
    <property type="nucleotide sequence ID" value="NZ_JBIAZU010000006.1"/>
</dbReference>
<dbReference type="SMART" id="SM00421">
    <property type="entry name" value="HTH_LUXR"/>
    <property type="match status" value="1"/>
</dbReference>
<reference evidence="2 3" key="1">
    <citation type="submission" date="2024-10" db="EMBL/GenBank/DDBJ databases">
        <title>The Natural Products Discovery Center: Release of the First 8490 Sequenced Strains for Exploring Actinobacteria Biosynthetic Diversity.</title>
        <authorList>
            <person name="Kalkreuter E."/>
            <person name="Kautsar S.A."/>
            <person name="Yang D."/>
            <person name="Bader C.D."/>
            <person name="Teijaro C.N."/>
            <person name="Fluegel L."/>
            <person name="Davis C.M."/>
            <person name="Simpson J.R."/>
            <person name="Lauterbach L."/>
            <person name="Steele A.D."/>
            <person name="Gui C."/>
            <person name="Meng S."/>
            <person name="Li G."/>
            <person name="Viehrig K."/>
            <person name="Ye F."/>
            <person name="Su P."/>
            <person name="Kiefer A.F."/>
            <person name="Nichols A."/>
            <person name="Cepeda A.J."/>
            <person name="Yan W."/>
            <person name="Fan B."/>
            <person name="Jiang Y."/>
            <person name="Adhikari A."/>
            <person name="Zheng C.-J."/>
            <person name="Schuster L."/>
            <person name="Cowan T.M."/>
            <person name="Smanski M.J."/>
            <person name="Chevrette M.G."/>
            <person name="De Carvalho L.P.S."/>
            <person name="Shen B."/>
        </authorList>
    </citation>
    <scope>NUCLEOTIDE SEQUENCE [LARGE SCALE GENOMIC DNA]</scope>
    <source>
        <strain evidence="2 3">NPDC000087</strain>
    </source>
</reference>
<feature type="domain" description="HTH luxR-type" evidence="1">
    <location>
        <begin position="691"/>
        <end position="756"/>
    </location>
</feature>
<dbReference type="Gene3D" id="1.25.40.10">
    <property type="entry name" value="Tetratricopeptide repeat domain"/>
    <property type="match status" value="1"/>
</dbReference>